<evidence type="ECO:0000256" key="1">
    <source>
        <dbReference type="ARBA" id="ARBA00022801"/>
    </source>
</evidence>
<feature type="domain" description="Gylcosyl hydrolase 115 C-terminal" evidence="3">
    <location>
        <begin position="781"/>
        <end position="927"/>
    </location>
</feature>
<accession>A0ABW0LAW3</accession>
<dbReference type="InterPro" id="IPR041437">
    <property type="entry name" value="GH115_C"/>
</dbReference>
<sequence length="930" mass="102448">MTLRLAVWLPALGLVLASGIVGAAPFTLGTETQLPTIVSDSPVTFQLAGDLLRRDLQQLTGLESARVETLADCRAHCIVIGSAQSPLVTEVARAMGVDLAPLAGQQERYIRVAGRANGRNILLIAGSDRRGSVYGVVDTSRELGISPWEWWADVKPRRRAGLTLDGAYRLSAAPSVAYRGIFINDEDWGLQPWAARNYDPVKDIGPRTYSRVFELMWRLKANLIWPAMHDSTRAFYTVPGNAQAADDHAILVGSSHAEPMMRNNVGEWKKSYGPFNFFTNRNRLLGYWQERVDEVKGFENVYTLGLRGVHDSAMEGATSPEHARGTVEEVIKQQRAILSRSLGKPAARIPQVFTMYKEVLDYYNLGLKVPEDVTLAWPDDNYGYLHQLGTPKEGARSGGNGLYYHISYWGRPHDYLWLGTTHPALIRDQLQRAWATQTRRLWVVNVGDIKPNEYLTQYFLDAAFDANVLKQDPAQHLAAWGGEQFGREHGEEVAAIQLEYYRLAWERRPEFMGWSQTEPTRQVRSTDYIRTGGEEAEGRLARYAALVGRAESLAARLPAELRDAYFQLVLYPVRSSANLNTRILKLDLAAEYARQQRPSPNLYTRQAREAHAALVADAASYNTLGGGRWAHFMDIAPRRLPVFAEPAYPTWGTSQKRGCGVTYPAPHSVEANALVLPAGRKASRIVTLVSYGEQAATWSVAPGAQGVRAQLASGALDARNGYEQRITLDYDGAASPAMSLQCGGNVFKLNLQVQAPAKDSAGAGLPGERERIVVLPAGSANPGADWEAQPGLGSSGQAMRARLGLPSRKAAAQNGSAPLEYRFHTRSEGGATLRFVAVPVHALTSANRLRIAVQLDDGPLDILDYTTFGRSDEWKQNVLSNMAVRTTAVAQMKPGVHRLRVYALDPGVVLDRVDVVMDGAPHYYGMPPRD</sequence>
<evidence type="ECO:0000313" key="5">
    <source>
        <dbReference type="Proteomes" id="UP001596050"/>
    </source>
</evidence>
<dbReference type="Gene3D" id="2.60.120.1620">
    <property type="match status" value="1"/>
</dbReference>
<dbReference type="Proteomes" id="UP001596050">
    <property type="component" value="Unassembled WGS sequence"/>
</dbReference>
<reference evidence="5" key="1">
    <citation type="journal article" date="2019" name="Int. J. Syst. Evol. Microbiol.">
        <title>The Global Catalogue of Microorganisms (GCM) 10K type strain sequencing project: providing services to taxonomists for standard genome sequencing and annotation.</title>
        <authorList>
            <consortium name="The Broad Institute Genomics Platform"/>
            <consortium name="The Broad Institute Genome Sequencing Center for Infectious Disease"/>
            <person name="Wu L."/>
            <person name="Ma J."/>
        </authorList>
    </citation>
    <scope>NUCLEOTIDE SEQUENCE [LARGE SCALE GENOMIC DNA]</scope>
    <source>
        <strain evidence="5">KACC 12649</strain>
    </source>
</reference>
<evidence type="ECO:0000313" key="4">
    <source>
        <dbReference type="EMBL" id="MFC5463053.1"/>
    </source>
</evidence>
<dbReference type="GO" id="GO:0016787">
    <property type="term" value="F:hydrolase activity"/>
    <property type="evidence" value="ECO:0007669"/>
    <property type="project" value="UniProtKB-KW"/>
</dbReference>
<protein>
    <submittedName>
        <fullName evidence="4">Glycosyl hydrolase 115 family protein</fullName>
    </submittedName>
</protein>
<dbReference type="RefSeq" id="WP_379786535.1">
    <property type="nucleotide sequence ID" value="NZ_JBHSMU010000019.1"/>
</dbReference>
<gene>
    <name evidence="4" type="ORF">ACFPN5_24875</name>
</gene>
<dbReference type="Gene3D" id="3.30.379.10">
    <property type="entry name" value="Chitobiase/beta-hexosaminidase domain 2-like"/>
    <property type="match status" value="1"/>
</dbReference>
<keyword evidence="5" id="KW-1185">Reference proteome</keyword>
<name>A0ABW0LAW3_9BURK</name>
<dbReference type="InterPro" id="IPR029018">
    <property type="entry name" value="Hex-like_dom2"/>
</dbReference>
<dbReference type="InterPro" id="IPR031924">
    <property type="entry name" value="GH115"/>
</dbReference>
<evidence type="ECO:0000259" key="3">
    <source>
        <dbReference type="Pfam" id="PF17829"/>
    </source>
</evidence>
<proteinExistence type="predicted"/>
<keyword evidence="2" id="KW-0732">Signal</keyword>
<feature type="chain" id="PRO_5046871689" evidence="2">
    <location>
        <begin position="24"/>
        <end position="930"/>
    </location>
</feature>
<feature type="signal peptide" evidence="2">
    <location>
        <begin position="1"/>
        <end position="23"/>
    </location>
</feature>
<dbReference type="Gene3D" id="3.20.20.520">
    <property type="entry name" value="Glycosyl hydrolase family 115"/>
    <property type="match status" value="1"/>
</dbReference>
<keyword evidence="1 4" id="KW-0378">Hydrolase</keyword>
<dbReference type="PANTHER" id="PTHR37842:SF2">
    <property type="entry name" value="GYLCOSYL HYDROLASE 115 C-TERMINAL DOMAIN-CONTAINING PROTEIN"/>
    <property type="match status" value="1"/>
</dbReference>
<dbReference type="Gene3D" id="1.20.58.2150">
    <property type="match status" value="1"/>
</dbReference>
<dbReference type="EMBL" id="JBHSMU010000019">
    <property type="protein sequence ID" value="MFC5463053.1"/>
    <property type="molecule type" value="Genomic_DNA"/>
</dbReference>
<comment type="caution">
    <text evidence="4">The sequence shown here is derived from an EMBL/GenBank/DDBJ whole genome shotgun (WGS) entry which is preliminary data.</text>
</comment>
<organism evidence="4 5">
    <name type="scientific">Massilia niabensis</name>
    <dbReference type="NCBI Taxonomy" id="544910"/>
    <lineage>
        <taxon>Bacteria</taxon>
        <taxon>Pseudomonadati</taxon>
        <taxon>Pseudomonadota</taxon>
        <taxon>Betaproteobacteria</taxon>
        <taxon>Burkholderiales</taxon>
        <taxon>Oxalobacteraceae</taxon>
        <taxon>Telluria group</taxon>
        <taxon>Massilia</taxon>
    </lineage>
</organism>
<dbReference type="Pfam" id="PF15979">
    <property type="entry name" value="Glyco_hydro_115"/>
    <property type="match status" value="1"/>
</dbReference>
<dbReference type="InterPro" id="IPR042301">
    <property type="entry name" value="GH115_sf"/>
</dbReference>
<evidence type="ECO:0000256" key="2">
    <source>
        <dbReference type="SAM" id="SignalP"/>
    </source>
</evidence>
<dbReference type="PANTHER" id="PTHR37842">
    <property type="match status" value="1"/>
</dbReference>
<dbReference type="Pfam" id="PF17829">
    <property type="entry name" value="GH115_C"/>
    <property type="match status" value="1"/>
</dbReference>